<reference evidence="1" key="1">
    <citation type="journal article" date="2014" name="Int. J. Syst. Evol. Microbiol.">
        <title>Complete genome sequence of Corynebacterium casei LMG S-19264T (=DSM 44701T), isolated from a smear-ripened cheese.</title>
        <authorList>
            <consortium name="US DOE Joint Genome Institute (JGI-PGF)"/>
            <person name="Walter F."/>
            <person name="Albersmeier A."/>
            <person name="Kalinowski J."/>
            <person name="Ruckert C."/>
        </authorList>
    </citation>
    <scope>NUCLEOTIDE SEQUENCE</scope>
    <source>
        <strain evidence="1">JCM 4637</strain>
    </source>
</reference>
<proteinExistence type="predicted"/>
<protein>
    <recommendedName>
        <fullName evidence="3">Collagen-like protein</fullName>
    </recommendedName>
</protein>
<evidence type="ECO:0008006" key="3">
    <source>
        <dbReference type="Google" id="ProtNLM"/>
    </source>
</evidence>
<dbReference type="Gene3D" id="1.20.5.320">
    <property type="entry name" value="6-Phosphogluconate Dehydrogenase, domain 3"/>
    <property type="match status" value="1"/>
</dbReference>
<name>A0A918WTH1_9ACTN</name>
<reference evidence="1" key="2">
    <citation type="submission" date="2020-09" db="EMBL/GenBank/DDBJ databases">
        <authorList>
            <person name="Sun Q."/>
            <person name="Ohkuma M."/>
        </authorList>
    </citation>
    <scope>NUCLEOTIDE SEQUENCE</scope>
    <source>
        <strain evidence="1">JCM 4637</strain>
    </source>
</reference>
<accession>A0A918WTH1</accession>
<evidence type="ECO:0000313" key="1">
    <source>
        <dbReference type="EMBL" id="GHC82017.1"/>
    </source>
</evidence>
<comment type="caution">
    <text evidence="1">The sequence shown here is derived from an EMBL/GenBank/DDBJ whole genome shotgun (WGS) entry which is preliminary data.</text>
</comment>
<dbReference type="RefSeq" id="WP_189822220.1">
    <property type="nucleotide sequence ID" value="NZ_BMVC01000002.1"/>
</dbReference>
<sequence>MLPEEIPTVVVSGRFLTPDGRPLSGAVTFRAPGQITFSASDVILGGPVVAQLDAQGQISATLPATDSPGMDPGGWSYTVTEALSGIPTGRTYSVLLPRAQKLVDLADIAPTDPSKPNYIPVPGIQGPRGEQGQSAYQVAVAGGFNGTPAAWLASLVGPRGATGATGAQGPQGVQGVPGKDGAPGGIQSVNGKTGAAVTLAAADVNALATPLRGAANGVASLDAGGKLPTAQLPAGASGVTSVNGKPGPAVSLTAADVGAMPSDGQAGAYLFLNTPTPEYRGLAFQTGGSNRWVYQVDNQPEGANDSGSNFELAAWTNANQWKSTVLYSDRSTGNLAIGTATLAVGAKLTVAGALALRNVAAAPAPVAGSVVLYAEAGVLKVVNAAGTRTTLG</sequence>
<gene>
    <name evidence="1" type="ORF">GCM10010334_09910</name>
</gene>
<evidence type="ECO:0000313" key="2">
    <source>
        <dbReference type="Proteomes" id="UP000638353"/>
    </source>
</evidence>
<organism evidence="1 2">
    <name type="scientific">Streptomyces finlayi</name>
    <dbReference type="NCBI Taxonomy" id="67296"/>
    <lineage>
        <taxon>Bacteria</taxon>
        <taxon>Bacillati</taxon>
        <taxon>Actinomycetota</taxon>
        <taxon>Actinomycetes</taxon>
        <taxon>Kitasatosporales</taxon>
        <taxon>Streptomycetaceae</taxon>
        <taxon>Streptomyces</taxon>
    </lineage>
</organism>
<dbReference type="AlphaFoldDB" id="A0A918WTH1"/>
<dbReference type="EMBL" id="BMVC01000002">
    <property type="protein sequence ID" value="GHC82017.1"/>
    <property type="molecule type" value="Genomic_DNA"/>
</dbReference>
<dbReference type="Proteomes" id="UP000638353">
    <property type="component" value="Unassembled WGS sequence"/>
</dbReference>